<dbReference type="Pfam" id="PF02578">
    <property type="entry name" value="Cu-oxidase_4"/>
    <property type="match status" value="1"/>
</dbReference>
<dbReference type="PANTHER" id="PTHR30616:SF2">
    <property type="entry name" value="PURINE NUCLEOSIDE PHOSPHORYLASE LACC1"/>
    <property type="match status" value="1"/>
</dbReference>
<dbReference type="NCBIfam" id="TIGR00726">
    <property type="entry name" value="peptidoglycan editing factor PgeF"/>
    <property type="match status" value="1"/>
</dbReference>
<keyword evidence="3" id="KW-1185">Reference proteome</keyword>
<dbReference type="AlphaFoldDB" id="A0A8D5FSP4"/>
<proteinExistence type="inferred from homology"/>
<dbReference type="Proteomes" id="UP000826725">
    <property type="component" value="Chromosome"/>
</dbReference>
<dbReference type="GO" id="GO:0005507">
    <property type="term" value="F:copper ion binding"/>
    <property type="evidence" value="ECO:0007669"/>
    <property type="project" value="TreeGrafter"/>
</dbReference>
<comment type="similarity">
    <text evidence="1">Belongs to the purine nucleoside phosphorylase YfiH/LACC1 family.</text>
</comment>
<organism evidence="2 3">
    <name type="scientific">Desulfomarina profundi</name>
    <dbReference type="NCBI Taxonomy" id="2772557"/>
    <lineage>
        <taxon>Bacteria</taxon>
        <taxon>Pseudomonadati</taxon>
        <taxon>Thermodesulfobacteriota</taxon>
        <taxon>Desulfobulbia</taxon>
        <taxon>Desulfobulbales</taxon>
        <taxon>Desulfobulbaceae</taxon>
        <taxon>Desulfomarina</taxon>
    </lineage>
</organism>
<reference evidence="2" key="1">
    <citation type="submission" date="2020-09" db="EMBL/GenBank/DDBJ databases">
        <title>Desulfogranum mesoprofundum gen. nov., sp. nov., a novel mesophilic, sulfate-reducing chemolithoautotroph isolated from a deep-sea hydrothermal vent chimney in the Suiyo Seamount.</title>
        <authorList>
            <person name="Hashimoto Y."/>
            <person name="Nakagawa S."/>
        </authorList>
    </citation>
    <scope>NUCLEOTIDE SEQUENCE</scope>
    <source>
        <strain evidence="2">KT2</strain>
    </source>
</reference>
<evidence type="ECO:0000313" key="3">
    <source>
        <dbReference type="Proteomes" id="UP000826725"/>
    </source>
</evidence>
<dbReference type="InterPro" id="IPR003730">
    <property type="entry name" value="Cu_polyphenol_OxRdtase"/>
</dbReference>
<name>A0A8D5FSP4_9BACT</name>
<evidence type="ECO:0000256" key="1">
    <source>
        <dbReference type="RuleBase" id="RU361274"/>
    </source>
</evidence>
<dbReference type="EMBL" id="AP024086">
    <property type="protein sequence ID" value="BCL62940.1"/>
    <property type="molecule type" value="Genomic_DNA"/>
</dbReference>
<dbReference type="CDD" id="cd16833">
    <property type="entry name" value="YfiH"/>
    <property type="match status" value="1"/>
</dbReference>
<dbReference type="PANTHER" id="PTHR30616">
    <property type="entry name" value="UNCHARACTERIZED PROTEIN YFIH"/>
    <property type="match status" value="1"/>
</dbReference>
<gene>
    <name evidence="2" type="ORF">DGMP_36330</name>
</gene>
<evidence type="ECO:0000313" key="2">
    <source>
        <dbReference type="EMBL" id="BCL62940.1"/>
    </source>
</evidence>
<accession>A0A8D5FSP4</accession>
<sequence length="251" mass="28043">MRCEVKIEEILAVDGCACRYGFFNRYGGGSFPPYDSLNCSFGVGDREEAVRENRMVIQEKMESPVLLSARQVHGDTIFSLKTSLEENREVDGVDSLITNQRGVGLMIQQADCQAVLLHDPREKVIAAIHCGWRGNVINILGKTVSRLQSDFGVLPGNLYGIISPSLGPCCAEFIHYRTELPDSFLPFMVRPSYFDFREISRQQLLDAGLSDSNVRMDGSCTSCSEDFFSYRRARRQGDGITGRNCSVIIMD</sequence>
<dbReference type="KEGG" id="dbk:DGMP_36330"/>
<protein>
    <recommendedName>
        <fullName evidence="1">Purine nucleoside phosphorylase</fullName>
    </recommendedName>
</protein>